<dbReference type="SUPFAM" id="SSF55781">
    <property type="entry name" value="GAF domain-like"/>
    <property type="match status" value="1"/>
</dbReference>
<dbReference type="NCBIfam" id="TIGR00254">
    <property type="entry name" value="GGDEF"/>
    <property type="match status" value="1"/>
</dbReference>
<dbReference type="SUPFAM" id="SSF55073">
    <property type="entry name" value="Nucleotide cyclase"/>
    <property type="match status" value="1"/>
</dbReference>
<dbReference type="SMART" id="SM00052">
    <property type="entry name" value="EAL"/>
    <property type="match status" value="1"/>
</dbReference>
<name>A0A562IY21_9ACTN</name>
<feature type="domain" description="PAS" evidence="1">
    <location>
        <begin position="370"/>
        <end position="433"/>
    </location>
</feature>
<dbReference type="CDD" id="cd00130">
    <property type="entry name" value="PAS"/>
    <property type="match status" value="1"/>
</dbReference>
<dbReference type="Gene3D" id="3.20.20.450">
    <property type="entry name" value="EAL domain"/>
    <property type="match status" value="1"/>
</dbReference>
<evidence type="ECO:0000313" key="4">
    <source>
        <dbReference type="EMBL" id="TWH75753.1"/>
    </source>
</evidence>
<comment type="caution">
    <text evidence="4">The sequence shown here is derived from an EMBL/GenBank/DDBJ whole genome shotgun (WGS) entry which is preliminary data.</text>
</comment>
<dbReference type="Gene3D" id="3.30.70.270">
    <property type="match status" value="1"/>
</dbReference>
<dbReference type="CDD" id="cd01948">
    <property type="entry name" value="EAL"/>
    <property type="match status" value="1"/>
</dbReference>
<organism evidence="4 5">
    <name type="scientific">Modestobacter roseus</name>
    <dbReference type="NCBI Taxonomy" id="1181884"/>
    <lineage>
        <taxon>Bacteria</taxon>
        <taxon>Bacillati</taxon>
        <taxon>Actinomycetota</taxon>
        <taxon>Actinomycetes</taxon>
        <taxon>Geodermatophilales</taxon>
        <taxon>Geodermatophilaceae</taxon>
        <taxon>Modestobacter</taxon>
    </lineage>
</organism>
<dbReference type="InterPro" id="IPR043128">
    <property type="entry name" value="Rev_trsase/Diguanyl_cyclase"/>
</dbReference>
<dbReference type="SUPFAM" id="SSF141868">
    <property type="entry name" value="EAL domain-like"/>
    <property type="match status" value="1"/>
</dbReference>
<dbReference type="Pfam" id="PF01590">
    <property type="entry name" value="GAF"/>
    <property type="match status" value="1"/>
</dbReference>
<dbReference type="InterPro" id="IPR000014">
    <property type="entry name" value="PAS"/>
</dbReference>
<dbReference type="InterPro" id="IPR035919">
    <property type="entry name" value="EAL_sf"/>
</dbReference>
<evidence type="ECO:0000313" key="5">
    <source>
        <dbReference type="Proteomes" id="UP000321490"/>
    </source>
</evidence>
<dbReference type="SMART" id="SM00091">
    <property type="entry name" value="PAS"/>
    <property type="match status" value="1"/>
</dbReference>
<dbReference type="InterPro" id="IPR013655">
    <property type="entry name" value="PAS_fold_3"/>
</dbReference>
<dbReference type="InterPro" id="IPR003018">
    <property type="entry name" value="GAF"/>
</dbReference>
<dbReference type="InterPro" id="IPR001633">
    <property type="entry name" value="EAL_dom"/>
</dbReference>
<dbReference type="Gene3D" id="3.30.450.20">
    <property type="entry name" value="PAS domain"/>
    <property type="match status" value="1"/>
</dbReference>
<dbReference type="OrthoDB" id="5240682at2"/>
<dbReference type="InterPro" id="IPR000160">
    <property type="entry name" value="GGDEF_dom"/>
</dbReference>
<evidence type="ECO:0000259" key="3">
    <source>
        <dbReference type="PROSITE" id="PS50887"/>
    </source>
</evidence>
<dbReference type="InterPro" id="IPR052155">
    <property type="entry name" value="Biofilm_reg_signaling"/>
</dbReference>
<dbReference type="EMBL" id="VLKF01000001">
    <property type="protein sequence ID" value="TWH75753.1"/>
    <property type="molecule type" value="Genomic_DNA"/>
</dbReference>
<dbReference type="NCBIfam" id="TIGR00229">
    <property type="entry name" value="sensory_box"/>
    <property type="match status" value="1"/>
</dbReference>
<dbReference type="PROSITE" id="PS50883">
    <property type="entry name" value="EAL"/>
    <property type="match status" value="1"/>
</dbReference>
<dbReference type="PANTHER" id="PTHR44757:SF2">
    <property type="entry name" value="BIOFILM ARCHITECTURE MAINTENANCE PROTEIN MBAA"/>
    <property type="match status" value="1"/>
</dbReference>
<dbReference type="Pfam" id="PF08447">
    <property type="entry name" value="PAS_3"/>
    <property type="match status" value="1"/>
</dbReference>
<dbReference type="SMART" id="SM00065">
    <property type="entry name" value="GAF"/>
    <property type="match status" value="1"/>
</dbReference>
<evidence type="ECO:0000259" key="1">
    <source>
        <dbReference type="PROSITE" id="PS50112"/>
    </source>
</evidence>
<dbReference type="Gene3D" id="3.30.450.40">
    <property type="match status" value="1"/>
</dbReference>
<dbReference type="PANTHER" id="PTHR44757">
    <property type="entry name" value="DIGUANYLATE CYCLASE DGCP"/>
    <property type="match status" value="1"/>
</dbReference>
<dbReference type="InterPro" id="IPR035965">
    <property type="entry name" value="PAS-like_dom_sf"/>
</dbReference>
<reference evidence="4 5" key="1">
    <citation type="submission" date="2019-07" db="EMBL/GenBank/DDBJ databases">
        <title>R&amp;d 2014.</title>
        <authorList>
            <person name="Klenk H.-P."/>
        </authorList>
    </citation>
    <scope>NUCLEOTIDE SEQUENCE [LARGE SCALE GENOMIC DNA]</scope>
    <source>
        <strain evidence="4 5">DSM 45764</strain>
    </source>
</reference>
<dbReference type="PROSITE" id="PS50887">
    <property type="entry name" value="GGDEF"/>
    <property type="match status" value="1"/>
</dbReference>
<dbReference type="Proteomes" id="UP000321490">
    <property type="component" value="Unassembled WGS sequence"/>
</dbReference>
<dbReference type="Pfam" id="PF00563">
    <property type="entry name" value="EAL"/>
    <property type="match status" value="1"/>
</dbReference>
<dbReference type="AlphaFoldDB" id="A0A562IY21"/>
<feature type="domain" description="EAL" evidence="2">
    <location>
        <begin position="662"/>
        <end position="919"/>
    </location>
</feature>
<dbReference type="RefSeq" id="WP_153358066.1">
    <property type="nucleotide sequence ID" value="NZ_JABGDC010000002.1"/>
</dbReference>
<dbReference type="SUPFAM" id="SSF55785">
    <property type="entry name" value="PYP-like sensor domain (PAS domain)"/>
    <property type="match status" value="1"/>
</dbReference>
<evidence type="ECO:0000259" key="2">
    <source>
        <dbReference type="PROSITE" id="PS50883"/>
    </source>
</evidence>
<gene>
    <name evidence="4" type="ORF">JD78_04318</name>
</gene>
<sequence>MADPLADPLAEPTAEPTAAPRLRWRAGGSPALVEPGTGELWAMLAQAQSAAQDAYRHSAGLVRMLDVIGRGGSPEELAARAVEALSETFSADLVLWGRTGPDGMDVVAACGFGDQHAVVLPELPGAADLFTSRSPGTWSAPDGDVPPVVAGVAVEQAVHVPVATGDPAGPALLLLYSGRADLGSADLLMLRAVAQRLRSSLEDAARRRTVERLAATGSRLARHLTRQPLLEEAARILATISGARWTSAVTVEDGIATMTAQADWVVDDPALWPRPVSQLQAWPAACRGEPHVIHDMATGPDVLPEHLRGEGRALLCIPVLVDGEPVALLYAVDPRPGAFTSAPVDAACLLAGYVGAALVNARLYSALAESESRLRVLTDAISDLVAVVERAGTVRWASPSYARGLGAGPSELVGTDWLDRVHPDDRAAVREALAACPEVSGVEHRLRRGDDAWAWVETRLAVAPGDATSTVLSSRFVGERRRLEDELRAQATHDPLTGLANRALVRQELADRLAGPRTGPVGVLFCDLDEFKAVNDRLGHEAGDDLLCQVADRLRECLRPGDLLARLGGDEFVVVLDDAADRTVLATVGERMLSALRRPFSLDDELVRIGASVGGALGDRSGAAAVSDLLRDADAAMYEAKRAGRGRVQVFDAAAAQRSVQRLSLRQEVQGALARDELRVVFQPMVALANGRLEGVEALLRWRHPGFGDISPEVFVPLAEETGAIGPIGDWVVEETCRELARWRDVPDADQMRASVNLSAVQLEDPSFVDRVLATVQRYGLPAGALRLEVTESLEKTAGQLTELHRLRAAGVGLVLDDFGVSYSNLAHLRDLPVDTLKIDRSFVAGLGAGDDDARLSTGIVRAVLALSEAAGLAVIAEGVETERQRDALLRLGCRTAQGWLFSPGVDAGSITALLVDGGVLATTG</sequence>
<proteinExistence type="predicted"/>
<accession>A0A562IY21</accession>
<dbReference type="InterPro" id="IPR029787">
    <property type="entry name" value="Nucleotide_cyclase"/>
</dbReference>
<protein>
    <submittedName>
        <fullName evidence="4">PAS domain S-box-containing protein/diguanylate cyclase (GGDEF)-like protein</fullName>
    </submittedName>
</protein>
<dbReference type="PROSITE" id="PS50112">
    <property type="entry name" value="PAS"/>
    <property type="match status" value="1"/>
</dbReference>
<keyword evidence="5" id="KW-1185">Reference proteome</keyword>
<dbReference type="SMART" id="SM00267">
    <property type="entry name" value="GGDEF"/>
    <property type="match status" value="1"/>
</dbReference>
<feature type="domain" description="GGDEF" evidence="3">
    <location>
        <begin position="519"/>
        <end position="653"/>
    </location>
</feature>
<dbReference type="CDD" id="cd01949">
    <property type="entry name" value="GGDEF"/>
    <property type="match status" value="1"/>
</dbReference>
<dbReference type="InterPro" id="IPR029016">
    <property type="entry name" value="GAF-like_dom_sf"/>
</dbReference>
<dbReference type="Pfam" id="PF00990">
    <property type="entry name" value="GGDEF"/>
    <property type="match status" value="1"/>
</dbReference>